<keyword evidence="1" id="KW-0175">Coiled coil</keyword>
<evidence type="ECO:0000256" key="2">
    <source>
        <dbReference type="SAM" id="MobiDB-lite"/>
    </source>
</evidence>
<evidence type="ECO:0000313" key="4">
    <source>
        <dbReference type="EMBL" id="CAG8750966.1"/>
    </source>
</evidence>
<feature type="domain" description="Putative zinc-finger" evidence="3">
    <location>
        <begin position="802"/>
        <end position="824"/>
    </location>
</feature>
<dbReference type="EMBL" id="CAJVQA010017889">
    <property type="protein sequence ID" value="CAG8750966.1"/>
    <property type="molecule type" value="Genomic_DNA"/>
</dbReference>
<feature type="coiled-coil region" evidence="1">
    <location>
        <begin position="460"/>
        <end position="511"/>
    </location>
</feature>
<organism evidence="4 5">
    <name type="scientific">Cetraspora pellucida</name>
    <dbReference type="NCBI Taxonomy" id="1433469"/>
    <lineage>
        <taxon>Eukaryota</taxon>
        <taxon>Fungi</taxon>
        <taxon>Fungi incertae sedis</taxon>
        <taxon>Mucoromycota</taxon>
        <taxon>Glomeromycotina</taxon>
        <taxon>Glomeromycetes</taxon>
        <taxon>Diversisporales</taxon>
        <taxon>Gigasporaceae</taxon>
        <taxon>Cetraspora</taxon>
    </lineage>
</organism>
<feature type="coiled-coil region" evidence="1">
    <location>
        <begin position="658"/>
        <end position="685"/>
    </location>
</feature>
<reference evidence="4" key="1">
    <citation type="submission" date="2021-06" db="EMBL/GenBank/DDBJ databases">
        <authorList>
            <person name="Kallberg Y."/>
            <person name="Tangrot J."/>
            <person name="Rosling A."/>
        </authorList>
    </citation>
    <scope>NUCLEOTIDE SEQUENCE</scope>
    <source>
        <strain evidence="4">FL966</strain>
    </source>
</reference>
<feature type="region of interest" description="Disordered" evidence="2">
    <location>
        <begin position="294"/>
        <end position="314"/>
    </location>
</feature>
<feature type="compositionally biased region" description="Basic and acidic residues" evidence="2">
    <location>
        <begin position="30"/>
        <end position="39"/>
    </location>
</feature>
<comment type="caution">
    <text evidence="4">The sequence shown here is derived from an EMBL/GenBank/DDBJ whole genome shotgun (WGS) entry which is preliminary data.</text>
</comment>
<dbReference type="AlphaFoldDB" id="A0A9N9ITP0"/>
<sequence>MTTKLNEKKITPMPPEIEALRLAALSTRNPRKDKSKAEESATQYDFPVANVSSATNSPIMQPTSVNQATVEDVIIEDDNISEREEGELSDSDSINGCNEPINESGFQHKGEETTVLMVNTIDQQQSYQQPCLDSKYAEEELTRKLLSDLYRLSATPDDIIEAGIPVDVVIRFSREINYPLPAHLAVFSIPVRKTLTPTSSNMVVNSTLPSFQQSKSNSLISNDQGVYPPTTYPIDQNATFYSQSASSQRDQPVESTISGFSSIQYTTAQPSLVTPSSPKDAYASRISLNSNINTINSTQRPISSPKSQSGSIVSNHQKPFLATRETNYVIDLSDESDNERITGLIKQVKSTFKKDICADSKLETEDENKAQSEAKKKLEEKEREIKRMNELISKMESQKKQNTSTLISHDQVGPNSSVTALQDKVVSNSNATNTKVQMGPGPGIEPPPDIAIIRAELEVFEAAKASLNEIRSKVEVEERELSNIRSRIKDQERLESDYEKMQLDFNAQREELIKSRKALEVRKALIESQLADISHQIEDNNSSITGKEAEIENALSEKAKSITRKAELAGNEKTVSENMIQLKKQLSAVHKTIVAKKELLLKLTGKSSVKPKNEAQASSSTVNRSELNSTGKRTVSPEDSTLRAVAKKAKLTSSVSEVAQLSKRMEKVSKEHQELLQSLTLLNKRKGKKVITSPTSNANAFETDVEMLYSNNGSLFDSAKSNVKEPESLNSENAELVDANDSYTKNADTQSQGQSDSSFVPYDSILKEFRSYRFHPRYKQEIRKNSYKSIKYSRNYNVDRKMCVFESQNRGRCNDDECTSQHWRDFQMSDEELISDMASYYEGRTPVEQQEYRSGLEALLNKLRVEGKTNVDEIIDAIVIYRQEFVSNHPIDSFEAPRIVFFNKKKPLGQGIDNEETSSAYDTGYVSESLPTPEISGNEQAMYQSDEEDSESDDNIQTDSEDIREPLYEMQQDTVEDLRNIDVNYSQNQYHISQDSSELSSDEHESSDSDESQDGGAIQDEHMYVDGESSFSPLHIGSPSQQGEEMPESQGSQTNNESSTGFRFMGAIYNWFNK</sequence>
<dbReference type="Proteomes" id="UP000789759">
    <property type="component" value="Unassembled WGS sequence"/>
</dbReference>
<name>A0A9N9ITP0_9GLOM</name>
<feature type="compositionally biased region" description="Acidic residues" evidence="2">
    <location>
        <begin position="945"/>
        <end position="960"/>
    </location>
</feature>
<accession>A0A9N9ITP0</accession>
<dbReference type="InterPro" id="IPR019607">
    <property type="entry name" value="Putative_zinc-finger_domain"/>
</dbReference>
<keyword evidence="5" id="KW-1185">Reference proteome</keyword>
<feature type="compositionally biased region" description="Polar residues" evidence="2">
    <location>
        <begin position="299"/>
        <end position="314"/>
    </location>
</feature>
<evidence type="ECO:0000256" key="1">
    <source>
        <dbReference type="SAM" id="Coils"/>
    </source>
</evidence>
<feature type="region of interest" description="Disordered" evidence="2">
    <location>
        <begin position="991"/>
        <end position="1061"/>
    </location>
</feature>
<feature type="region of interest" description="Disordered" evidence="2">
    <location>
        <begin position="24"/>
        <end position="44"/>
    </location>
</feature>
<feature type="region of interest" description="Disordered" evidence="2">
    <location>
        <begin position="608"/>
        <end position="641"/>
    </location>
</feature>
<evidence type="ECO:0000259" key="3">
    <source>
        <dbReference type="Pfam" id="PF10650"/>
    </source>
</evidence>
<feature type="region of interest" description="Disordered" evidence="2">
    <location>
        <begin position="911"/>
        <end position="964"/>
    </location>
</feature>
<evidence type="ECO:0000313" key="5">
    <source>
        <dbReference type="Proteomes" id="UP000789759"/>
    </source>
</evidence>
<feature type="compositionally biased region" description="Polar residues" evidence="2">
    <location>
        <begin position="1038"/>
        <end position="1061"/>
    </location>
</feature>
<feature type="coiled-coil region" evidence="1">
    <location>
        <begin position="361"/>
        <end position="401"/>
    </location>
</feature>
<gene>
    <name evidence="4" type="ORF">CPELLU_LOCUS14706</name>
</gene>
<feature type="compositionally biased region" description="Polar residues" evidence="2">
    <location>
        <begin position="615"/>
        <end position="639"/>
    </location>
</feature>
<dbReference type="Pfam" id="PF10650">
    <property type="entry name" value="zf-C3H1"/>
    <property type="match status" value="1"/>
</dbReference>
<dbReference type="OrthoDB" id="1922977at2759"/>
<proteinExistence type="predicted"/>
<protein>
    <submittedName>
        <fullName evidence="4">19864_t:CDS:1</fullName>
    </submittedName>
</protein>